<gene>
    <name evidence="3" type="ORF">WGH24286_00567</name>
</gene>
<dbReference type="InterPro" id="IPR056573">
    <property type="entry name" value="Lectin_L-type_dom"/>
</dbReference>
<proteinExistence type="predicted"/>
<organism evidence="3 4">
    <name type="scientific">Periweissella ghanensis</name>
    <dbReference type="NCBI Taxonomy" id="467997"/>
    <lineage>
        <taxon>Bacteria</taxon>
        <taxon>Bacillati</taxon>
        <taxon>Bacillota</taxon>
        <taxon>Bacilli</taxon>
        <taxon>Lactobacillales</taxon>
        <taxon>Lactobacillaceae</taxon>
        <taxon>Periweissella</taxon>
    </lineage>
</organism>
<evidence type="ECO:0000256" key="1">
    <source>
        <dbReference type="ARBA" id="ARBA00022737"/>
    </source>
</evidence>
<dbReference type="Gene3D" id="2.60.120.200">
    <property type="match status" value="1"/>
</dbReference>
<dbReference type="Pfam" id="PF18483">
    <property type="entry name" value="Lectin_L-type_dom"/>
    <property type="match status" value="1"/>
</dbReference>
<accession>A0ABN8BMW0</accession>
<feature type="domain" description="MucBP" evidence="2">
    <location>
        <begin position="410"/>
        <end position="469"/>
    </location>
</feature>
<comment type="caution">
    <text evidence="3">The sequence shown here is derived from an EMBL/GenBank/DDBJ whole genome shotgun (WGS) entry which is preliminary data.</text>
</comment>
<keyword evidence="4" id="KW-1185">Reference proteome</keyword>
<feature type="domain" description="MucBP" evidence="2">
    <location>
        <begin position="343"/>
        <end position="404"/>
    </location>
</feature>
<dbReference type="InterPro" id="IPR013320">
    <property type="entry name" value="ConA-like_dom_sf"/>
</dbReference>
<dbReference type="InterPro" id="IPR009459">
    <property type="entry name" value="MucBP_dom"/>
</dbReference>
<dbReference type="EMBL" id="CAKKNT010000005">
    <property type="protein sequence ID" value="CAH0418151.1"/>
    <property type="molecule type" value="Genomic_DNA"/>
</dbReference>
<reference evidence="3 4" key="1">
    <citation type="submission" date="2021-11" db="EMBL/GenBank/DDBJ databases">
        <authorList>
            <person name="Depoorter E."/>
        </authorList>
    </citation>
    <scope>NUCLEOTIDE SEQUENCE [LARGE SCALE GENOMIC DNA]</scope>
    <source>
        <strain evidence="3 4">LMG 24286</strain>
    </source>
</reference>
<protein>
    <recommendedName>
        <fullName evidence="2">MucBP domain-containing protein</fullName>
    </recommendedName>
</protein>
<sequence length="530" mass="57784">MTHESKFSHLLISAALTGLVAQGWVTIVPRVIHATAVQSMTGSAATDGTVHVSPEDFSKYFNLNQDTILAGQPSNGHQLVTLTPNQAHQVGNFTLNNKIDMDKSFTLTGQLNLGDKSQAKGGADGVSIIFHPGPIDETGVGGEMTGFGGIPGAFGFKWDTYHNPNDPAQFTNNESYAAFVHNDEQNTPVVDLDSAQKIANPTNNQFIPVKISYDGSTHMMTVTYGDQTFSRNLSNWIGDSHALALSMTASTGEEFNLQQFNFESFDYTPTVVKSHIKIEYQDATGSSLQPSTSIEGAVNSPFTIQPAAIAGYQYQRSSSQLTGNFWATDQTIVLTYKPITTHVKINYLDQNGKQLTASQTLTGEFGTTYQIQPTVLPGYTYMANSVALTGTFGSTDTNVNLIYQRLMGHVKVVFMTSNHHPILPSRQISGYFGDDYQMTVPEVKGFTSNIKVLSGRFNGAGEQVEVIYTPIKAQTLNVHLQIINHVTGQVIRVISLQGKVGERISFNEAYYLKILAQYGLQPRGCDITTS</sequence>
<dbReference type="RefSeq" id="WP_230098257.1">
    <property type="nucleotide sequence ID" value="NZ_CAKKNT010000005.1"/>
</dbReference>
<feature type="domain" description="MucBP" evidence="2">
    <location>
        <begin position="276"/>
        <end position="337"/>
    </location>
</feature>
<evidence type="ECO:0000259" key="2">
    <source>
        <dbReference type="Pfam" id="PF06458"/>
    </source>
</evidence>
<name>A0ABN8BMW0_9LACO</name>
<dbReference type="Proteomes" id="UP000789719">
    <property type="component" value="Unassembled WGS sequence"/>
</dbReference>
<dbReference type="CDD" id="cd01951">
    <property type="entry name" value="lectin_L-type"/>
    <property type="match status" value="1"/>
</dbReference>
<dbReference type="Gene3D" id="3.10.20.320">
    <property type="entry name" value="Putative peptidoglycan bound protein (lpxtg motif)"/>
    <property type="match status" value="2"/>
</dbReference>
<dbReference type="Pfam" id="PF06458">
    <property type="entry name" value="MucBP"/>
    <property type="match status" value="3"/>
</dbReference>
<keyword evidence="1" id="KW-0677">Repeat</keyword>
<dbReference type="SUPFAM" id="SSF49899">
    <property type="entry name" value="Concanavalin A-like lectins/glucanases"/>
    <property type="match status" value="1"/>
</dbReference>
<evidence type="ECO:0000313" key="3">
    <source>
        <dbReference type="EMBL" id="CAH0418151.1"/>
    </source>
</evidence>
<evidence type="ECO:0000313" key="4">
    <source>
        <dbReference type="Proteomes" id="UP000789719"/>
    </source>
</evidence>